<proteinExistence type="predicted"/>
<dbReference type="SMART" id="SM00530">
    <property type="entry name" value="HTH_XRE"/>
    <property type="match status" value="1"/>
</dbReference>
<dbReference type="Pfam" id="PF01381">
    <property type="entry name" value="HTH_3"/>
    <property type="match status" value="1"/>
</dbReference>
<dbReference type="AlphaFoldDB" id="A0A3V8NM29"/>
<accession>A0A3V8NM29</accession>
<reference evidence="3" key="1">
    <citation type="submission" date="2018-07" db="EMBL/GenBank/DDBJ databases">
        <authorList>
            <consortium name="GenomeTrakr network: Whole genome sequencing for foodborne pathogen traceback"/>
        </authorList>
    </citation>
    <scope>NUCLEOTIDE SEQUENCE [LARGE SCALE GENOMIC DNA]</scope>
    <source>
        <strain evidence="3">CFSAN048114</strain>
    </source>
</reference>
<dbReference type="CDD" id="cd00093">
    <property type="entry name" value="HTH_XRE"/>
    <property type="match status" value="1"/>
</dbReference>
<dbReference type="InterPro" id="IPR001387">
    <property type="entry name" value="Cro/C1-type_HTH"/>
</dbReference>
<dbReference type="PROSITE" id="PS50943">
    <property type="entry name" value="HTH_CROC1"/>
    <property type="match status" value="1"/>
</dbReference>
<dbReference type="Gene3D" id="1.10.260.40">
    <property type="entry name" value="lambda repressor-like DNA-binding domains"/>
    <property type="match status" value="1"/>
</dbReference>
<evidence type="ECO:0000313" key="3">
    <source>
        <dbReference type="EMBL" id="MIV42908.1"/>
    </source>
</evidence>
<dbReference type="GO" id="GO:0003677">
    <property type="term" value="F:DNA binding"/>
    <property type="evidence" value="ECO:0007669"/>
    <property type="project" value="InterPro"/>
</dbReference>
<dbReference type="Proteomes" id="UP000839530">
    <property type="component" value="Unassembled WGS sequence"/>
</dbReference>
<sequence length="113" mass="12697">MSISSRDYSQKLRKVRKAEGLTQKEFADLTGLSLSTVRNYESGQKTARAEIMESALQVQRFEKYTMWILHDKTFPQAGQIAPALSLDGSIQSEVDQVSTETTQKSPRSRRNAG</sequence>
<name>A0A3V8NM29_SALER</name>
<gene>
    <name evidence="3" type="ORF">A7E06_04840</name>
</gene>
<protein>
    <submittedName>
        <fullName evidence="3">Helix-turn-helix domain-containing protein</fullName>
    </submittedName>
</protein>
<feature type="compositionally biased region" description="Polar residues" evidence="1">
    <location>
        <begin position="92"/>
        <end position="105"/>
    </location>
</feature>
<dbReference type="EMBL" id="RSUV01000002">
    <property type="protein sequence ID" value="MIV42908.1"/>
    <property type="molecule type" value="Genomic_DNA"/>
</dbReference>
<dbReference type="SUPFAM" id="SSF47413">
    <property type="entry name" value="lambda repressor-like DNA-binding domains"/>
    <property type="match status" value="1"/>
</dbReference>
<evidence type="ECO:0000259" key="2">
    <source>
        <dbReference type="PROSITE" id="PS50943"/>
    </source>
</evidence>
<dbReference type="InterPro" id="IPR010982">
    <property type="entry name" value="Lambda_DNA-bd_dom_sf"/>
</dbReference>
<comment type="caution">
    <text evidence="3">The sequence shown here is derived from an EMBL/GenBank/DDBJ whole genome shotgun (WGS) entry which is preliminary data.</text>
</comment>
<feature type="region of interest" description="Disordered" evidence="1">
    <location>
        <begin position="92"/>
        <end position="113"/>
    </location>
</feature>
<organism evidence="3">
    <name type="scientific">Salmonella enterica</name>
    <name type="common">Salmonella choleraesuis</name>
    <dbReference type="NCBI Taxonomy" id="28901"/>
    <lineage>
        <taxon>Bacteria</taxon>
        <taxon>Pseudomonadati</taxon>
        <taxon>Pseudomonadota</taxon>
        <taxon>Gammaproteobacteria</taxon>
        <taxon>Enterobacterales</taxon>
        <taxon>Enterobacteriaceae</taxon>
        <taxon>Salmonella</taxon>
    </lineage>
</organism>
<feature type="domain" description="HTH cro/C1-type" evidence="2">
    <location>
        <begin position="12"/>
        <end position="64"/>
    </location>
</feature>
<evidence type="ECO:0000256" key="1">
    <source>
        <dbReference type="SAM" id="MobiDB-lite"/>
    </source>
</evidence>